<evidence type="ECO:0000313" key="9">
    <source>
        <dbReference type="Proteomes" id="UP001597368"/>
    </source>
</evidence>
<evidence type="ECO:0000256" key="3">
    <source>
        <dbReference type="ARBA" id="ARBA00022692"/>
    </source>
</evidence>
<keyword evidence="2" id="KW-1003">Cell membrane</keyword>
<evidence type="ECO:0000256" key="6">
    <source>
        <dbReference type="SAM" id="Phobius"/>
    </source>
</evidence>
<dbReference type="InterPro" id="IPR051791">
    <property type="entry name" value="Pra-immunoreactive"/>
</dbReference>
<comment type="subcellular location">
    <subcellularLocation>
        <location evidence="1">Cell membrane</location>
        <topology evidence="1">Multi-pass membrane protein</topology>
    </subcellularLocation>
</comment>
<comment type="caution">
    <text evidence="8">The sequence shown here is derived from an EMBL/GenBank/DDBJ whole genome shotgun (WGS) entry which is preliminary data.</text>
</comment>
<evidence type="ECO:0000259" key="7">
    <source>
        <dbReference type="Pfam" id="PF06271"/>
    </source>
</evidence>
<protein>
    <submittedName>
        <fullName evidence="8">RDD family protein</fullName>
    </submittedName>
</protein>
<evidence type="ECO:0000256" key="4">
    <source>
        <dbReference type="ARBA" id="ARBA00022989"/>
    </source>
</evidence>
<evidence type="ECO:0000256" key="5">
    <source>
        <dbReference type="ARBA" id="ARBA00023136"/>
    </source>
</evidence>
<dbReference type="PANTHER" id="PTHR36115">
    <property type="entry name" value="PROLINE-RICH ANTIGEN HOMOLOG-RELATED"/>
    <property type="match status" value="1"/>
</dbReference>
<keyword evidence="9" id="KW-1185">Reference proteome</keyword>
<reference evidence="9" key="1">
    <citation type="journal article" date="2019" name="Int. J. Syst. Evol. Microbiol.">
        <title>The Global Catalogue of Microorganisms (GCM) 10K type strain sequencing project: providing services to taxonomists for standard genome sequencing and annotation.</title>
        <authorList>
            <consortium name="The Broad Institute Genomics Platform"/>
            <consortium name="The Broad Institute Genome Sequencing Center for Infectious Disease"/>
            <person name="Wu L."/>
            <person name="Ma J."/>
        </authorList>
    </citation>
    <scope>NUCLEOTIDE SEQUENCE [LARGE SCALE GENOMIC DNA]</scope>
    <source>
        <strain evidence="9">ICMP 6774ER</strain>
    </source>
</reference>
<dbReference type="InterPro" id="IPR010432">
    <property type="entry name" value="RDD"/>
</dbReference>
<feature type="transmembrane region" description="Helical" evidence="6">
    <location>
        <begin position="12"/>
        <end position="30"/>
    </location>
</feature>
<dbReference type="Pfam" id="PF06271">
    <property type="entry name" value="RDD"/>
    <property type="match status" value="1"/>
</dbReference>
<dbReference type="Proteomes" id="UP001597368">
    <property type="component" value="Unassembled WGS sequence"/>
</dbReference>
<proteinExistence type="predicted"/>
<dbReference type="RefSeq" id="WP_379583736.1">
    <property type="nucleotide sequence ID" value="NZ_JBHUFV010000106.1"/>
</dbReference>
<evidence type="ECO:0000313" key="8">
    <source>
        <dbReference type="EMBL" id="MFD1940492.1"/>
    </source>
</evidence>
<feature type="domain" description="RDD" evidence="7">
    <location>
        <begin position="4"/>
        <end position="136"/>
    </location>
</feature>
<organism evidence="8 9">
    <name type="scientific">Nonomuraea mangrovi</name>
    <dbReference type="NCBI Taxonomy" id="2316207"/>
    <lineage>
        <taxon>Bacteria</taxon>
        <taxon>Bacillati</taxon>
        <taxon>Actinomycetota</taxon>
        <taxon>Actinomycetes</taxon>
        <taxon>Streptosporangiales</taxon>
        <taxon>Streptosporangiaceae</taxon>
        <taxon>Nonomuraea</taxon>
    </lineage>
</organism>
<keyword evidence="3 6" id="KW-0812">Transmembrane</keyword>
<feature type="transmembrane region" description="Helical" evidence="6">
    <location>
        <begin position="50"/>
        <end position="70"/>
    </location>
</feature>
<dbReference type="EMBL" id="JBHUFV010000106">
    <property type="protein sequence ID" value="MFD1940492.1"/>
    <property type="molecule type" value="Genomic_DNA"/>
</dbReference>
<evidence type="ECO:0000256" key="1">
    <source>
        <dbReference type="ARBA" id="ARBA00004651"/>
    </source>
</evidence>
<dbReference type="PANTHER" id="PTHR36115:SF4">
    <property type="entry name" value="MEMBRANE PROTEIN"/>
    <property type="match status" value="1"/>
</dbReference>
<keyword evidence="5 6" id="KW-0472">Membrane</keyword>
<sequence>MPPLAGRWRRLFAGIVDSVIVSAIASPFTWTSWQYVWDPSKEMAVRVPVQHVFIAGVISFLYYWLLHAYWHGQTLGKRLFGMRVVADTGQPITVGQAAIRQAVAAILDYSCCFGIINLGWILFDPRKQALHDKAAKTLVVDA</sequence>
<name>A0ABW4THD1_9ACTN</name>
<evidence type="ECO:0000256" key="2">
    <source>
        <dbReference type="ARBA" id="ARBA00022475"/>
    </source>
</evidence>
<keyword evidence="4 6" id="KW-1133">Transmembrane helix</keyword>
<gene>
    <name evidence="8" type="ORF">ACFSKW_54455</name>
</gene>
<accession>A0ABW4THD1</accession>